<proteinExistence type="predicted"/>
<gene>
    <name evidence="2" type="ORF">ACFPPD_21000</name>
</gene>
<evidence type="ECO:0000313" key="2">
    <source>
        <dbReference type="EMBL" id="MFC5471169.1"/>
    </source>
</evidence>
<name>A0ABW0LZC3_9BACL</name>
<dbReference type="Proteomes" id="UP001596105">
    <property type="component" value="Unassembled WGS sequence"/>
</dbReference>
<keyword evidence="3" id="KW-1185">Reference proteome</keyword>
<sequence length="151" mass="16822">MRKLRMGFIGLLISCLLLAFSGVAAASWAPILEVYPESDTKIINVNKYLGKKNLYYDSGADYGQIDWYAGYYFPNDEIYIHKVYVTVESTSPGSTFIPLAVYDDNHFLGYAYNSAQSQATTSFTVNSNTTLISVKASLFEGKTRVVSISYD</sequence>
<comment type="caution">
    <text evidence="2">The sequence shown here is derived from an EMBL/GenBank/DDBJ whole genome shotgun (WGS) entry which is preliminary data.</text>
</comment>
<protein>
    <recommendedName>
        <fullName evidence="4">DUF5626 domain-containing protein</fullName>
    </recommendedName>
</protein>
<feature type="chain" id="PRO_5047146682" description="DUF5626 domain-containing protein" evidence="1">
    <location>
        <begin position="27"/>
        <end position="151"/>
    </location>
</feature>
<organism evidence="2 3">
    <name type="scientific">Cohnella suwonensis</name>
    <dbReference type="NCBI Taxonomy" id="696072"/>
    <lineage>
        <taxon>Bacteria</taxon>
        <taxon>Bacillati</taxon>
        <taxon>Bacillota</taxon>
        <taxon>Bacilli</taxon>
        <taxon>Bacillales</taxon>
        <taxon>Paenibacillaceae</taxon>
        <taxon>Cohnella</taxon>
    </lineage>
</organism>
<accession>A0ABW0LZC3</accession>
<evidence type="ECO:0008006" key="4">
    <source>
        <dbReference type="Google" id="ProtNLM"/>
    </source>
</evidence>
<dbReference type="EMBL" id="JBHSMH010000090">
    <property type="protein sequence ID" value="MFC5471169.1"/>
    <property type="molecule type" value="Genomic_DNA"/>
</dbReference>
<dbReference type="RefSeq" id="WP_209746185.1">
    <property type="nucleotide sequence ID" value="NZ_JBHSMH010000090.1"/>
</dbReference>
<keyword evidence="1" id="KW-0732">Signal</keyword>
<feature type="signal peptide" evidence="1">
    <location>
        <begin position="1"/>
        <end position="26"/>
    </location>
</feature>
<evidence type="ECO:0000256" key="1">
    <source>
        <dbReference type="SAM" id="SignalP"/>
    </source>
</evidence>
<evidence type="ECO:0000313" key="3">
    <source>
        <dbReference type="Proteomes" id="UP001596105"/>
    </source>
</evidence>
<reference evidence="3" key="1">
    <citation type="journal article" date="2019" name="Int. J. Syst. Evol. Microbiol.">
        <title>The Global Catalogue of Microorganisms (GCM) 10K type strain sequencing project: providing services to taxonomists for standard genome sequencing and annotation.</title>
        <authorList>
            <consortium name="The Broad Institute Genomics Platform"/>
            <consortium name="The Broad Institute Genome Sequencing Center for Infectious Disease"/>
            <person name="Wu L."/>
            <person name="Ma J."/>
        </authorList>
    </citation>
    <scope>NUCLEOTIDE SEQUENCE [LARGE SCALE GENOMIC DNA]</scope>
    <source>
        <strain evidence="3">CCUG 57113</strain>
    </source>
</reference>